<evidence type="ECO:0000313" key="3">
    <source>
        <dbReference type="EMBL" id="SLN22242.1"/>
    </source>
</evidence>
<keyword evidence="4" id="KW-1185">Reference proteome</keyword>
<feature type="domain" description="Lipid/polyisoprenoid-binding YceI-like" evidence="2">
    <location>
        <begin position="27"/>
        <end position="189"/>
    </location>
</feature>
<evidence type="ECO:0000259" key="2">
    <source>
        <dbReference type="SMART" id="SM00867"/>
    </source>
</evidence>
<dbReference type="OrthoDB" id="9811006at2"/>
<reference evidence="3 4" key="1">
    <citation type="submission" date="2017-03" db="EMBL/GenBank/DDBJ databases">
        <authorList>
            <person name="Afonso C.L."/>
            <person name="Miller P.J."/>
            <person name="Scott M.A."/>
            <person name="Spackman E."/>
            <person name="Goraichik I."/>
            <person name="Dimitrov K.M."/>
            <person name="Suarez D.L."/>
            <person name="Swayne D.E."/>
        </authorList>
    </citation>
    <scope>NUCLEOTIDE SEQUENCE [LARGE SCALE GENOMIC DNA]</scope>
    <source>
        <strain evidence="3 4">CECT 7450</strain>
    </source>
</reference>
<dbReference type="Pfam" id="PF04264">
    <property type="entry name" value="YceI"/>
    <property type="match status" value="1"/>
</dbReference>
<dbReference type="PANTHER" id="PTHR34406">
    <property type="entry name" value="PROTEIN YCEI"/>
    <property type="match status" value="1"/>
</dbReference>
<dbReference type="Proteomes" id="UP000193061">
    <property type="component" value="Unassembled WGS sequence"/>
</dbReference>
<dbReference type="InterPro" id="IPR007372">
    <property type="entry name" value="Lipid/polyisoprenoid-bd_YceI"/>
</dbReference>
<protein>
    <recommendedName>
        <fullName evidence="2">Lipid/polyisoprenoid-binding YceI-like domain-containing protein</fullName>
    </recommendedName>
</protein>
<dbReference type="Gene3D" id="2.40.128.110">
    <property type="entry name" value="Lipid/polyisoprenoid-binding, YceI-like"/>
    <property type="match status" value="1"/>
</dbReference>
<dbReference type="SMART" id="SM00867">
    <property type="entry name" value="YceI"/>
    <property type="match status" value="1"/>
</dbReference>
<proteinExistence type="predicted"/>
<evidence type="ECO:0000256" key="1">
    <source>
        <dbReference type="SAM" id="SignalP"/>
    </source>
</evidence>
<gene>
    <name evidence="3" type="ORF">ROA7450_00817</name>
</gene>
<dbReference type="SUPFAM" id="SSF101874">
    <property type="entry name" value="YceI-like"/>
    <property type="match status" value="1"/>
</dbReference>
<evidence type="ECO:0000313" key="4">
    <source>
        <dbReference type="Proteomes" id="UP000193061"/>
    </source>
</evidence>
<feature type="signal peptide" evidence="1">
    <location>
        <begin position="1"/>
        <end position="23"/>
    </location>
</feature>
<feature type="chain" id="PRO_5011987497" description="Lipid/polyisoprenoid-binding YceI-like domain-containing protein" evidence="1">
    <location>
        <begin position="24"/>
        <end position="192"/>
    </location>
</feature>
<dbReference type="EMBL" id="FWFX01000002">
    <property type="protein sequence ID" value="SLN22242.1"/>
    <property type="molecule type" value="Genomic_DNA"/>
</dbReference>
<name>A0A1X6YI21_9RHOB</name>
<organism evidence="3 4">
    <name type="scientific">Roseovarius albus</name>
    <dbReference type="NCBI Taxonomy" id="1247867"/>
    <lineage>
        <taxon>Bacteria</taxon>
        <taxon>Pseudomonadati</taxon>
        <taxon>Pseudomonadota</taxon>
        <taxon>Alphaproteobacteria</taxon>
        <taxon>Rhodobacterales</taxon>
        <taxon>Roseobacteraceae</taxon>
        <taxon>Roseovarius</taxon>
    </lineage>
</organism>
<dbReference type="AlphaFoldDB" id="A0A1X6YI21"/>
<accession>A0A1X6YI21</accession>
<dbReference type="InterPro" id="IPR036761">
    <property type="entry name" value="TTHA0802/YceI-like_sf"/>
</dbReference>
<sequence>MIKLISRSFCLILLALATPAVQAAPHIYLLDPAQSKVGFSYEFSGAPKKGQMPVKSSDMRLDLRNISASQVSVTLSAHDAKAGFIFATEAMKGPQVLHTQEFPEITFTSTKITGSLSKAKISGKLTIRGVTRDVTLDAGLFRQSGTDAQNRNNLVVHLTGTINRHDFGASGFPSYVGDLITLNIQAQIDKEG</sequence>
<keyword evidence="1" id="KW-0732">Signal</keyword>
<dbReference type="PANTHER" id="PTHR34406:SF1">
    <property type="entry name" value="PROTEIN YCEI"/>
    <property type="match status" value="1"/>
</dbReference>